<evidence type="ECO:0000256" key="4">
    <source>
        <dbReference type="PROSITE-ProRule" id="PRU01091"/>
    </source>
</evidence>
<dbReference type="EMBL" id="BNBD01000005">
    <property type="protein sequence ID" value="GHF45795.1"/>
    <property type="molecule type" value="Genomic_DNA"/>
</dbReference>
<dbReference type="Proteomes" id="UP000638313">
    <property type="component" value="Unassembled WGS sequence"/>
</dbReference>
<dbReference type="CDD" id="cd15831">
    <property type="entry name" value="BTAD"/>
    <property type="match status" value="1"/>
</dbReference>
<accession>A0A919B2F5</accession>
<gene>
    <name evidence="6" type="ORF">GCM10010218_28750</name>
</gene>
<evidence type="ECO:0000259" key="5">
    <source>
        <dbReference type="PROSITE" id="PS51755"/>
    </source>
</evidence>
<dbReference type="InterPro" id="IPR001867">
    <property type="entry name" value="OmpR/PhoB-type_DNA-bd"/>
</dbReference>
<evidence type="ECO:0000313" key="7">
    <source>
        <dbReference type="Proteomes" id="UP000638313"/>
    </source>
</evidence>
<dbReference type="SUPFAM" id="SSF46894">
    <property type="entry name" value="C-terminal effector domain of the bipartite response regulators"/>
    <property type="match status" value="1"/>
</dbReference>
<dbReference type="GO" id="GO:0043531">
    <property type="term" value="F:ADP binding"/>
    <property type="evidence" value="ECO:0007669"/>
    <property type="project" value="InterPro"/>
</dbReference>
<reference evidence="6" key="2">
    <citation type="submission" date="2020-09" db="EMBL/GenBank/DDBJ databases">
        <authorList>
            <person name="Sun Q."/>
            <person name="Ohkuma M."/>
        </authorList>
    </citation>
    <scope>NUCLEOTIDE SEQUENCE</scope>
    <source>
        <strain evidence="6">JCM 4059</strain>
    </source>
</reference>
<protein>
    <submittedName>
        <fullName evidence="6">SARP family transcriptional regulator</fullName>
    </submittedName>
</protein>
<keyword evidence="3 4" id="KW-0238">DNA-binding</keyword>
<dbReference type="PANTHER" id="PTHR47691">
    <property type="entry name" value="REGULATOR-RELATED"/>
    <property type="match status" value="1"/>
</dbReference>
<dbReference type="AlphaFoldDB" id="A0A919B2F5"/>
<dbReference type="PROSITE" id="PS51755">
    <property type="entry name" value="OMPR_PHOB"/>
    <property type="match status" value="1"/>
</dbReference>
<dbReference type="GO" id="GO:0003677">
    <property type="term" value="F:DNA binding"/>
    <property type="evidence" value="ECO:0007669"/>
    <property type="project" value="UniProtKB-UniRule"/>
</dbReference>
<keyword evidence="2" id="KW-0902">Two-component regulatory system</keyword>
<dbReference type="Gene3D" id="3.40.50.300">
    <property type="entry name" value="P-loop containing nucleotide triphosphate hydrolases"/>
    <property type="match status" value="1"/>
</dbReference>
<dbReference type="PRINTS" id="PR00364">
    <property type="entry name" value="DISEASERSIST"/>
</dbReference>
<comment type="similarity">
    <text evidence="1">Belongs to the AfsR/DnrI/RedD regulatory family.</text>
</comment>
<comment type="caution">
    <text evidence="6">The sequence shown here is derived from an EMBL/GenBank/DDBJ whole genome shotgun (WGS) entry which is preliminary data.</text>
</comment>
<dbReference type="InterPro" id="IPR011990">
    <property type="entry name" value="TPR-like_helical_dom_sf"/>
</dbReference>
<dbReference type="Pfam" id="PF00931">
    <property type="entry name" value="NB-ARC"/>
    <property type="match status" value="1"/>
</dbReference>
<dbReference type="PANTHER" id="PTHR47691:SF3">
    <property type="entry name" value="HTH-TYPE TRANSCRIPTIONAL REGULATOR RV0890C-RELATED"/>
    <property type="match status" value="1"/>
</dbReference>
<reference evidence="6" key="1">
    <citation type="journal article" date="2014" name="Int. J. Syst. Evol. Microbiol.">
        <title>Complete genome sequence of Corynebacterium casei LMG S-19264T (=DSM 44701T), isolated from a smear-ripened cheese.</title>
        <authorList>
            <consortium name="US DOE Joint Genome Institute (JGI-PGF)"/>
            <person name="Walter F."/>
            <person name="Albersmeier A."/>
            <person name="Kalinowski J."/>
            <person name="Ruckert C."/>
        </authorList>
    </citation>
    <scope>NUCLEOTIDE SEQUENCE</scope>
    <source>
        <strain evidence="6">JCM 4059</strain>
    </source>
</reference>
<dbReference type="SMART" id="SM01043">
    <property type="entry name" value="BTAD"/>
    <property type="match status" value="1"/>
</dbReference>
<dbReference type="Gene3D" id="1.10.10.10">
    <property type="entry name" value="Winged helix-like DNA-binding domain superfamily/Winged helix DNA-binding domain"/>
    <property type="match status" value="1"/>
</dbReference>
<evidence type="ECO:0000256" key="1">
    <source>
        <dbReference type="ARBA" id="ARBA00005820"/>
    </source>
</evidence>
<organism evidence="6 7">
    <name type="scientific">Streptomyces mashuensis</name>
    <dbReference type="NCBI Taxonomy" id="33904"/>
    <lineage>
        <taxon>Bacteria</taxon>
        <taxon>Bacillati</taxon>
        <taxon>Actinomycetota</taxon>
        <taxon>Actinomycetes</taxon>
        <taxon>Kitasatosporales</taxon>
        <taxon>Streptomycetaceae</taxon>
        <taxon>Streptomyces</taxon>
    </lineage>
</organism>
<dbReference type="InterPro" id="IPR036388">
    <property type="entry name" value="WH-like_DNA-bd_sf"/>
</dbReference>
<dbReference type="Gene3D" id="1.25.40.10">
    <property type="entry name" value="Tetratricopeptide repeat domain"/>
    <property type="match status" value="3"/>
</dbReference>
<dbReference type="RefSeq" id="WP_190129940.1">
    <property type="nucleotide sequence ID" value="NZ_BNBD01000005.1"/>
</dbReference>
<evidence type="ECO:0000256" key="2">
    <source>
        <dbReference type="ARBA" id="ARBA00023012"/>
    </source>
</evidence>
<dbReference type="SMART" id="SM00862">
    <property type="entry name" value="Trans_reg_C"/>
    <property type="match status" value="1"/>
</dbReference>
<name>A0A919B2F5_9ACTN</name>
<proteinExistence type="inferred from homology"/>
<dbReference type="Pfam" id="PF25872">
    <property type="entry name" value="HTH_77"/>
    <property type="match status" value="1"/>
</dbReference>
<sequence length="1044" mass="111341">MLFGVLGPPTVWDEAGEPVVVGEAKARALLALLLAHEGRTVSAGRLLDALWGEDLPRHPANALQGKVSQLRRALGRDRVERRPPGYRLRLEPGETDADRFRTLLERARDGSGTARERADRLTEALALWRGPAYDGYAASYPLVRTAALGLEELRLTALEDRAEARLELGEHPVLCAELGELVARHPLRERLRGLQLRALYGAGRQSEALASYADLRNRLADELGLDPGPELAALHQRILTQDLEPGATVQDRPRAHLPAPLTGLVGREAAVAETAALLAGVRLVTLTGPGGVGKTALAVEAAARFAERYAADCPDGVWFVEPAGRHEGPGGTDSLAEVLAGALGVRDDGTTGAAERLAAALRGRRALLVLDNCEQAADAAARLVALLLRTAPGLRVLATSREPLGPAAETVRVVEPLPQDDAVRLFAARAAAAAPGFALDGHTRGAVEEICRRLDGLPLALELAATRVRALGVHELAGRLDDRFRLLGGGRRGVPERQQTLRAVIDWSWELLPAPERIVLRRLSVHADGCSTAAAEAVCAGEGVAREDVVELLARLVDRSLVVAVPDGPYGTRYRLLESVAAYAAERLREAEDPAAVRARHLRHYTALAEEARPGLRGPRQGEWLRRLDTDGANLRAALDTAADLGDGASAARLVAALSWYWLLRGRLNEARRRAEAALSLPGATDDVRALHGGFALLTGQRVPLVRPAEGAAEAEWFHAYALFHTGEPAAAEALAARALAGFEAAGDRWGTAAVLGLRSLTALLRGDAAAQRRDGERSAALFRDLGDRWGELQSVGALAQLAEIRGDYAEAGRLLTTALAHAEELDLGPERVFTRSRLGRVALLTGDHDRARELHERARRDAAEQGFKFGEVHAELGLALTLRRQGAPAAAEPLLRRIHDWYREVSEEGGNALVLAELGFIAELRGDVTSAYAHHHEALRAAHALGDPRGMALPLEGLAATTLLAGHPSRAAALLGAAAAARAAAGAPLPAAERGDVDRVTSGAREALGKDGYEAAYEAGWARGWHEVVREVLECPDTVGHTI</sequence>
<dbReference type="InterPro" id="IPR005158">
    <property type="entry name" value="BTAD"/>
</dbReference>
<dbReference type="SUPFAM" id="SSF48452">
    <property type="entry name" value="TPR-like"/>
    <property type="match status" value="2"/>
</dbReference>
<dbReference type="SUPFAM" id="SSF52540">
    <property type="entry name" value="P-loop containing nucleoside triphosphate hydrolases"/>
    <property type="match status" value="1"/>
</dbReference>
<dbReference type="Pfam" id="PF00486">
    <property type="entry name" value="Trans_reg_C"/>
    <property type="match status" value="1"/>
</dbReference>
<evidence type="ECO:0000256" key="3">
    <source>
        <dbReference type="ARBA" id="ARBA00023125"/>
    </source>
</evidence>
<evidence type="ECO:0000313" key="6">
    <source>
        <dbReference type="EMBL" id="GHF45795.1"/>
    </source>
</evidence>
<dbReference type="GO" id="GO:0006355">
    <property type="term" value="P:regulation of DNA-templated transcription"/>
    <property type="evidence" value="ECO:0007669"/>
    <property type="project" value="InterPro"/>
</dbReference>
<dbReference type="InterPro" id="IPR058852">
    <property type="entry name" value="HTH_77"/>
</dbReference>
<dbReference type="InterPro" id="IPR016032">
    <property type="entry name" value="Sig_transdc_resp-reg_C-effctor"/>
</dbReference>
<dbReference type="InterPro" id="IPR027417">
    <property type="entry name" value="P-loop_NTPase"/>
</dbReference>
<feature type="domain" description="OmpR/PhoB-type" evidence="5">
    <location>
        <begin position="1"/>
        <end position="90"/>
    </location>
</feature>
<dbReference type="GO" id="GO:0000160">
    <property type="term" value="P:phosphorelay signal transduction system"/>
    <property type="evidence" value="ECO:0007669"/>
    <property type="project" value="UniProtKB-KW"/>
</dbReference>
<feature type="DNA-binding region" description="OmpR/PhoB-type" evidence="4">
    <location>
        <begin position="1"/>
        <end position="90"/>
    </location>
</feature>
<dbReference type="InterPro" id="IPR002182">
    <property type="entry name" value="NB-ARC"/>
</dbReference>
<dbReference type="Pfam" id="PF03704">
    <property type="entry name" value="BTAD"/>
    <property type="match status" value="1"/>
</dbReference>
<dbReference type="Pfam" id="PF13424">
    <property type="entry name" value="TPR_12"/>
    <property type="match status" value="1"/>
</dbReference>
<keyword evidence="7" id="KW-1185">Reference proteome</keyword>